<evidence type="ECO:0000256" key="2">
    <source>
        <dbReference type="ARBA" id="ARBA00007620"/>
    </source>
</evidence>
<comment type="subcellular location">
    <subcellularLocation>
        <location evidence="1">Membrane</location>
        <topology evidence="1">Multi-pass membrane protein</topology>
    </subcellularLocation>
</comment>
<evidence type="ECO:0000256" key="3">
    <source>
        <dbReference type="ARBA" id="ARBA00022692"/>
    </source>
</evidence>
<organism evidence="7 8">
    <name type="scientific">Quercus suber</name>
    <name type="common">Cork oak</name>
    <dbReference type="NCBI Taxonomy" id="58331"/>
    <lineage>
        <taxon>Eukaryota</taxon>
        <taxon>Viridiplantae</taxon>
        <taxon>Streptophyta</taxon>
        <taxon>Embryophyta</taxon>
        <taxon>Tracheophyta</taxon>
        <taxon>Spermatophyta</taxon>
        <taxon>Magnoliopsida</taxon>
        <taxon>eudicotyledons</taxon>
        <taxon>Gunneridae</taxon>
        <taxon>Pentapetalae</taxon>
        <taxon>rosids</taxon>
        <taxon>fabids</taxon>
        <taxon>Fagales</taxon>
        <taxon>Fagaceae</taxon>
        <taxon>Quercus</taxon>
    </lineage>
</organism>
<dbReference type="Pfam" id="PF10520">
    <property type="entry name" value="Lipid_desat"/>
    <property type="match status" value="1"/>
</dbReference>
<dbReference type="PANTHER" id="PTHR48140">
    <property type="entry name" value="FATTY ACID DESATURASE 4, CHLOROPLASTIC-RELATED"/>
    <property type="match status" value="1"/>
</dbReference>
<accession>A0AAW0KN13</accession>
<dbReference type="EMBL" id="PKMF04000274">
    <property type="protein sequence ID" value="KAK7839849.1"/>
    <property type="molecule type" value="Genomic_DNA"/>
</dbReference>
<evidence type="ECO:0000313" key="7">
    <source>
        <dbReference type="EMBL" id="KAK7839849.1"/>
    </source>
</evidence>
<sequence length="129" mass="14992">MVEGCFGVREARIWRVYRNKSWWLTRSTVIIFSKWPWWWNLVVAGASTPIFGAQIDAFHSEQPWAITWRQLAKNLHTLARAVTFTMLLMDLAINDLIFHAFVAVWSGCLLFSQQFPVSAHMTKSRLPPL</sequence>
<comment type="similarity">
    <text evidence="2">Belongs to the fatty acid desaturase CarF family.</text>
</comment>
<dbReference type="GO" id="GO:0016020">
    <property type="term" value="C:membrane"/>
    <property type="evidence" value="ECO:0007669"/>
    <property type="project" value="UniProtKB-SubCell"/>
</dbReference>
<evidence type="ECO:0000256" key="4">
    <source>
        <dbReference type="ARBA" id="ARBA00022989"/>
    </source>
</evidence>
<feature type="domain" description="Lipid desaturase" evidence="6">
    <location>
        <begin position="46"/>
        <end position="128"/>
    </location>
</feature>
<proteinExistence type="inferred from homology"/>
<comment type="caution">
    <text evidence="7">The sequence shown here is derived from an EMBL/GenBank/DDBJ whole genome shotgun (WGS) entry which is preliminary data.</text>
</comment>
<evidence type="ECO:0000259" key="6">
    <source>
        <dbReference type="Pfam" id="PF10520"/>
    </source>
</evidence>
<keyword evidence="5" id="KW-0472">Membrane</keyword>
<dbReference type="PANTHER" id="PTHR48140:SF1">
    <property type="entry name" value="FATTY ACID DESATURASE 4, CHLOROPLASTIC-RELATED"/>
    <property type="match status" value="1"/>
</dbReference>
<evidence type="ECO:0000256" key="1">
    <source>
        <dbReference type="ARBA" id="ARBA00004141"/>
    </source>
</evidence>
<dbReference type="InterPro" id="IPR052864">
    <property type="entry name" value="Chloroplast_FAD_CarF"/>
</dbReference>
<dbReference type="InterPro" id="IPR019547">
    <property type="entry name" value="Lipid_desat"/>
</dbReference>
<reference evidence="7 8" key="1">
    <citation type="journal article" date="2018" name="Sci. Data">
        <title>The draft genome sequence of cork oak.</title>
        <authorList>
            <person name="Ramos A.M."/>
            <person name="Usie A."/>
            <person name="Barbosa P."/>
            <person name="Barros P.M."/>
            <person name="Capote T."/>
            <person name="Chaves I."/>
            <person name="Simoes F."/>
            <person name="Abreu I."/>
            <person name="Carrasquinho I."/>
            <person name="Faro C."/>
            <person name="Guimaraes J.B."/>
            <person name="Mendonca D."/>
            <person name="Nobrega F."/>
            <person name="Rodrigues L."/>
            <person name="Saibo N.J.M."/>
            <person name="Varela M.C."/>
            <person name="Egas C."/>
            <person name="Matos J."/>
            <person name="Miguel C.M."/>
            <person name="Oliveira M.M."/>
            <person name="Ricardo C.P."/>
            <person name="Goncalves S."/>
        </authorList>
    </citation>
    <scope>NUCLEOTIDE SEQUENCE [LARGE SCALE GENOMIC DNA]</scope>
    <source>
        <strain evidence="8">cv. HL8</strain>
    </source>
</reference>
<name>A0AAW0KN13_QUESU</name>
<protein>
    <submittedName>
        <fullName evidence="7">Fatty acid desaturase 4</fullName>
    </submittedName>
</protein>
<keyword evidence="3" id="KW-0812">Transmembrane</keyword>
<evidence type="ECO:0000256" key="5">
    <source>
        <dbReference type="ARBA" id="ARBA00023136"/>
    </source>
</evidence>
<feature type="non-terminal residue" evidence="7">
    <location>
        <position position="129"/>
    </location>
</feature>
<dbReference type="Proteomes" id="UP000237347">
    <property type="component" value="Unassembled WGS sequence"/>
</dbReference>
<keyword evidence="8" id="KW-1185">Reference proteome</keyword>
<dbReference type="AlphaFoldDB" id="A0AAW0KN13"/>
<evidence type="ECO:0000313" key="8">
    <source>
        <dbReference type="Proteomes" id="UP000237347"/>
    </source>
</evidence>
<keyword evidence="4" id="KW-1133">Transmembrane helix</keyword>
<gene>
    <name evidence="7" type="primary">FAD4_0</name>
    <name evidence="7" type="ORF">CFP56_017452</name>
</gene>